<dbReference type="RefSeq" id="WP_089999024.1">
    <property type="nucleotide sequence ID" value="NZ_FOBV01000002.1"/>
</dbReference>
<reference evidence="2" key="1">
    <citation type="submission" date="2016-10" db="EMBL/GenBank/DDBJ databases">
        <authorList>
            <person name="Varghese N."/>
            <person name="Submissions S."/>
        </authorList>
    </citation>
    <scope>NUCLEOTIDE SEQUENCE [LARGE SCALE GENOMIC DNA]</scope>
    <source>
        <strain evidence="2">DSM 17453</strain>
    </source>
</reference>
<sequence>MKNIPKLLVILILICCNSDKISEKSIDLNNKAVHSLRSDKYSEALKYSEEAILADNKNFQAYPIKAQVLIKQNRFHEAEETIQKQLKIKHDFAEGWTFKGLINSLKGDQIQANQDFERRSVQLFENKWKNNIHAYQAMIL</sequence>
<dbReference type="SUPFAM" id="SSF48452">
    <property type="entry name" value="TPR-like"/>
    <property type="match status" value="1"/>
</dbReference>
<dbReference type="STRING" id="295069.SAMN05421856_102365"/>
<accession>A0A1H7XDE8</accession>
<evidence type="ECO:0000313" key="2">
    <source>
        <dbReference type="Proteomes" id="UP000199450"/>
    </source>
</evidence>
<dbReference type="EMBL" id="FOBV01000002">
    <property type="protein sequence ID" value="SEM31685.1"/>
    <property type="molecule type" value="Genomic_DNA"/>
</dbReference>
<protein>
    <submittedName>
        <fullName evidence="1">Tetratricopeptide repeat-containing protein</fullName>
    </submittedName>
</protein>
<dbReference type="Pfam" id="PF14559">
    <property type="entry name" value="TPR_19"/>
    <property type="match status" value="1"/>
</dbReference>
<organism evidence="1 2">
    <name type="scientific">Chryseobacterium taichungense</name>
    <dbReference type="NCBI Taxonomy" id="295069"/>
    <lineage>
        <taxon>Bacteria</taxon>
        <taxon>Pseudomonadati</taxon>
        <taxon>Bacteroidota</taxon>
        <taxon>Flavobacteriia</taxon>
        <taxon>Flavobacteriales</taxon>
        <taxon>Weeksellaceae</taxon>
        <taxon>Chryseobacterium group</taxon>
        <taxon>Chryseobacterium</taxon>
    </lineage>
</organism>
<gene>
    <name evidence="1" type="ORF">SAMN05421856_102365</name>
</gene>
<evidence type="ECO:0000313" key="1">
    <source>
        <dbReference type="EMBL" id="SEM31685.1"/>
    </source>
</evidence>
<dbReference type="Proteomes" id="UP000199450">
    <property type="component" value="Unassembled WGS sequence"/>
</dbReference>
<keyword evidence="2" id="KW-1185">Reference proteome</keyword>
<dbReference type="OrthoDB" id="1122790at2"/>
<proteinExistence type="predicted"/>
<dbReference type="Gene3D" id="1.25.40.10">
    <property type="entry name" value="Tetratricopeptide repeat domain"/>
    <property type="match status" value="1"/>
</dbReference>
<dbReference type="AlphaFoldDB" id="A0A1H7XDE8"/>
<name>A0A1H7XDE8_9FLAO</name>
<dbReference type="InterPro" id="IPR011990">
    <property type="entry name" value="TPR-like_helical_dom_sf"/>
</dbReference>